<keyword evidence="8 9" id="KW-0051">Antiviral defense</keyword>
<keyword evidence="5 9" id="KW-0255">Endonuclease</keyword>
<evidence type="ECO:0000313" key="10">
    <source>
        <dbReference type="EMBL" id="BDY11966.1"/>
    </source>
</evidence>
<dbReference type="NCBIfam" id="TIGR01573">
    <property type="entry name" value="cas2"/>
    <property type="match status" value="1"/>
</dbReference>
<comment type="cofactor">
    <cofactor evidence="1 9">
        <name>Mg(2+)</name>
        <dbReference type="ChEBI" id="CHEBI:18420"/>
    </cofactor>
</comment>
<keyword evidence="4 9" id="KW-0479">Metal-binding</keyword>
<dbReference type="Gene3D" id="3.30.70.240">
    <property type="match status" value="1"/>
</dbReference>
<comment type="subunit">
    <text evidence="9">Homodimer, forms a heterotetramer with a Cas1 homodimer.</text>
</comment>
<evidence type="ECO:0000256" key="4">
    <source>
        <dbReference type="ARBA" id="ARBA00022723"/>
    </source>
</evidence>
<dbReference type="HAMAP" id="MF_01471">
    <property type="entry name" value="Cas2"/>
    <property type="match status" value="1"/>
</dbReference>
<dbReference type="RefSeq" id="WP_286337180.1">
    <property type="nucleotide sequence ID" value="NZ_AP027370.1"/>
</dbReference>
<keyword evidence="11" id="KW-1185">Reference proteome</keyword>
<dbReference type="PANTHER" id="PTHR34405:SF3">
    <property type="entry name" value="CRISPR-ASSOCIATED ENDORIBONUCLEASE CAS2 3"/>
    <property type="match status" value="1"/>
</dbReference>
<evidence type="ECO:0000256" key="2">
    <source>
        <dbReference type="ARBA" id="ARBA00009959"/>
    </source>
</evidence>
<evidence type="ECO:0000256" key="7">
    <source>
        <dbReference type="ARBA" id="ARBA00022842"/>
    </source>
</evidence>
<reference evidence="10 11" key="1">
    <citation type="submission" date="2023-03" db="EMBL/GenBank/DDBJ databases">
        <title>Description of Hydrogenimonas sp. ISO32.</title>
        <authorList>
            <person name="Mino S."/>
            <person name="Fukazawa S."/>
            <person name="Sawabe T."/>
        </authorList>
    </citation>
    <scope>NUCLEOTIDE SEQUENCE [LARGE SCALE GENOMIC DNA]</scope>
    <source>
        <strain evidence="10 11">ISO32</strain>
    </source>
</reference>
<evidence type="ECO:0000313" key="11">
    <source>
        <dbReference type="Proteomes" id="UP001321445"/>
    </source>
</evidence>
<keyword evidence="3 9" id="KW-0540">Nuclease</keyword>
<dbReference type="Pfam" id="PF09827">
    <property type="entry name" value="CRISPR_Cas2"/>
    <property type="match status" value="1"/>
</dbReference>
<evidence type="ECO:0000256" key="9">
    <source>
        <dbReference type="HAMAP-Rule" id="MF_01471"/>
    </source>
</evidence>
<evidence type="ECO:0000256" key="8">
    <source>
        <dbReference type="ARBA" id="ARBA00023118"/>
    </source>
</evidence>
<name>A0ABM8FKS8_9BACT</name>
<evidence type="ECO:0000256" key="1">
    <source>
        <dbReference type="ARBA" id="ARBA00001946"/>
    </source>
</evidence>
<gene>
    <name evidence="9" type="primary">cas2</name>
    <name evidence="10" type="ORF">HCR_02780</name>
</gene>
<keyword evidence="7 9" id="KW-0460">Magnesium</keyword>
<protein>
    <recommendedName>
        <fullName evidence="9">CRISPR-associated endoribonuclease Cas2</fullName>
        <ecNumber evidence="9">3.1.-.-</ecNumber>
    </recommendedName>
</protein>
<evidence type="ECO:0000256" key="5">
    <source>
        <dbReference type="ARBA" id="ARBA00022759"/>
    </source>
</evidence>
<keyword evidence="6 9" id="KW-0378">Hydrolase</keyword>
<feature type="binding site" evidence="9">
    <location>
        <position position="9"/>
    </location>
    <ligand>
        <name>Mg(2+)</name>
        <dbReference type="ChEBI" id="CHEBI:18420"/>
        <note>catalytic</note>
    </ligand>
</feature>
<comment type="similarity">
    <text evidence="2 9">Belongs to the CRISPR-associated endoribonuclease Cas2 protein family.</text>
</comment>
<dbReference type="InterPro" id="IPR021127">
    <property type="entry name" value="CRISPR_associated_Cas2"/>
</dbReference>
<sequence>MARFLVAYDIKDDKRRTRTAKVVYAYAMGGQKSALETVLEPRELSQILREVRREIDAEEDRVHLIKVMPKAILFGRAKQLDFEEGVIVI</sequence>
<dbReference type="SUPFAM" id="SSF143430">
    <property type="entry name" value="TTP0101/SSO1404-like"/>
    <property type="match status" value="1"/>
</dbReference>
<accession>A0ABM8FKS8</accession>
<proteinExistence type="inferred from homology"/>
<dbReference type="EMBL" id="AP027370">
    <property type="protein sequence ID" value="BDY11966.1"/>
    <property type="molecule type" value="Genomic_DNA"/>
</dbReference>
<dbReference type="EC" id="3.1.-.-" evidence="9"/>
<organism evidence="10 11">
    <name type="scientific">Hydrogenimonas cancrithermarum</name>
    <dbReference type="NCBI Taxonomy" id="2993563"/>
    <lineage>
        <taxon>Bacteria</taxon>
        <taxon>Pseudomonadati</taxon>
        <taxon>Campylobacterota</taxon>
        <taxon>Epsilonproteobacteria</taxon>
        <taxon>Campylobacterales</taxon>
        <taxon>Hydrogenimonadaceae</taxon>
        <taxon>Hydrogenimonas</taxon>
    </lineage>
</organism>
<comment type="function">
    <text evidence="9">CRISPR (clustered regularly interspaced short palindromic repeat), is an adaptive immune system that provides protection against mobile genetic elements (viruses, transposable elements and conjugative plasmids). CRISPR clusters contain sequences complementary to antecedent mobile elements and target invading nucleic acids. CRISPR clusters are transcribed and processed into CRISPR RNA (crRNA). Functions as a ssRNA-specific endoribonuclease. Involved in the integration of spacer DNA into the CRISPR cassette.</text>
</comment>
<evidence type="ECO:0000256" key="3">
    <source>
        <dbReference type="ARBA" id="ARBA00022722"/>
    </source>
</evidence>
<dbReference type="PANTHER" id="PTHR34405">
    <property type="entry name" value="CRISPR-ASSOCIATED ENDORIBONUCLEASE CAS2"/>
    <property type="match status" value="1"/>
</dbReference>
<dbReference type="InterPro" id="IPR019199">
    <property type="entry name" value="Virulence_VapD/CRISPR_Cas2"/>
</dbReference>
<dbReference type="Proteomes" id="UP001321445">
    <property type="component" value="Chromosome"/>
</dbReference>
<dbReference type="CDD" id="cd09725">
    <property type="entry name" value="Cas2_I_II_III"/>
    <property type="match status" value="1"/>
</dbReference>
<evidence type="ECO:0000256" key="6">
    <source>
        <dbReference type="ARBA" id="ARBA00022801"/>
    </source>
</evidence>